<dbReference type="InterPro" id="IPR000182">
    <property type="entry name" value="GNAT_dom"/>
</dbReference>
<evidence type="ECO:0000313" key="3">
    <source>
        <dbReference type="Proteomes" id="UP001055153"/>
    </source>
</evidence>
<dbReference type="PANTHER" id="PTHR43305:SF1">
    <property type="entry name" value="FAMILY N-ACETYLTRANSFERASE, PUTATIVE (AFU_ORTHOLOGUE AFUA_2G01380)-RELATED"/>
    <property type="match status" value="1"/>
</dbReference>
<sequence>MVAAGRGARHTAAMAPPAFRIAPVRDAADLDATVALFRAYAAALPIDLAYQGFEAELAALPGPYAAPTGELLLARNDSGAAVGCVGLRRLGPSEVCEMKRLYADPAARGAGLGEALVAAIIAAAERLGYREMRLDTLPSMAGALALYRRAGFAPTAPYYDTPVAGTLFLRRDLAPGS</sequence>
<dbReference type="PANTHER" id="PTHR43305">
    <property type="entry name" value="FAMILY N-ACETYLTRANSFERASE, PUTATIVE (AFU_ORTHOLOGUE AFUA_2G01380)-RELATED"/>
    <property type="match status" value="1"/>
</dbReference>
<dbReference type="EMBL" id="BPQQ01000010">
    <property type="protein sequence ID" value="GJD99147.1"/>
    <property type="molecule type" value="Genomic_DNA"/>
</dbReference>
<dbReference type="Gene3D" id="3.40.630.30">
    <property type="match status" value="1"/>
</dbReference>
<dbReference type="SUPFAM" id="SSF55729">
    <property type="entry name" value="Acyl-CoA N-acyltransferases (Nat)"/>
    <property type="match status" value="1"/>
</dbReference>
<protein>
    <recommendedName>
        <fullName evidence="1">N-acetyltransferase domain-containing protein</fullName>
    </recommendedName>
</protein>
<dbReference type="CDD" id="cd04301">
    <property type="entry name" value="NAT_SF"/>
    <property type="match status" value="1"/>
</dbReference>
<reference evidence="2" key="2">
    <citation type="submission" date="2021-08" db="EMBL/GenBank/DDBJ databases">
        <authorList>
            <person name="Tani A."/>
            <person name="Ola A."/>
            <person name="Ogura Y."/>
            <person name="Katsura K."/>
            <person name="Hayashi T."/>
        </authorList>
    </citation>
    <scope>NUCLEOTIDE SEQUENCE</scope>
    <source>
        <strain evidence="2">DSM 17168</strain>
    </source>
</reference>
<evidence type="ECO:0000259" key="1">
    <source>
        <dbReference type="PROSITE" id="PS51186"/>
    </source>
</evidence>
<dbReference type="Proteomes" id="UP001055153">
    <property type="component" value="Unassembled WGS sequence"/>
</dbReference>
<proteinExistence type="predicted"/>
<dbReference type="Pfam" id="PF00583">
    <property type="entry name" value="Acetyltransf_1"/>
    <property type="match status" value="1"/>
</dbReference>
<evidence type="ECO:0000313" key="2">
    <source>
        <dbReference type="EMBL" id="GJD99147.1"/>
    </source>
</evidence>
<accession>A0ABQ4SBH5</accession>
<dbReference type="InterPro" id="IPR052777">
    <property type="entry name" value="Acetyltransferase_Enz"/>
</dbReference>
<dbReference type="InterPro" id="IPR016181">
    <property type="entry name" value="Acyl_CoA_acyltransferase"/>
</dbReference>
<name>A0ABQ4SBH5_9HYPH</name>
<gene>
    <name evidence="2" type="ORF">GMJLKIPL_1063</name>
</gene>
<dbReference type="RefSeq" id="WP_238234020.1">
    <property type="nucleotide sequence ID" value="NZ_BPQQ01000010.1"/>
</dbReference>
<comment type="caution">
    <text evidence="2">The sequence shown here is derived from an EMBL/GenBank/DDBJ whole genome shotgun (WGS) entry which is preliminary data.</text>
</comment>
<reference evidence="2" key="1">
    <citation type="journal article" date="2021" name="Front. Microbiol.">
        <title>Comprehensive Comparative Genomics and Phenotyping of Methylobacterium Species.</title>
        <authorList>
            <person name="Alessa O."/>
            <person name="Ogura Y."/>
            <person name="Fujitani Y."/>
            <person name="Takami H."/>
            <person name="Hayashi T."/>
            <person name="Sahin N."/>
            <person name="Tani A."/>
        </authorList>
    </citation>
    <scope>NUCLEOTIDE SEQUENCE</scope>
    <source>
        <strain evidence="2">DSM 17168</strain>
    </source>
</reference>
<organism evidence="2 3">
    <name type="scientific">Methylobacterium isbiliense</name>
    <dbReference type="NCBI Taxonomy" id="315478"/>
    <lineage>
        <taxon>Bacteria</taxon>
        <taxon>Pseudomonadati</taxon>
        <taxon>Pseudomonadota</taxon>
        <taxon>Alphaproteobacteria</taxon>
        <taxon>Hyphomicrobiales</taxon>
        <taxon>Methylobacteriaceae</taxon>
        <taxon>Methylobacterium</taxon>
    </lineage>
</organism>
<keyword evidence="3" id="KW-1185">Reference proteome</keyword>
<dbReference type="PROSITE" id="PS51186">
    <property type="entry name" value="GNAT"/>
    <property type="match status" value="1"/>
</dbReference>
<feature type="domain" description="N-acetyltransferase" evidence="1">
    <location>
        <begin position="19"/>
        <end position="174"/>
    </location>
</feature>